<keyword evidence="1" id="KW-1133">Transmembrane helix</keyword>
<dbReference type="Proteomes" id="UP000692954">
    <property type="component" value="Unassembled WGS sequence"/>
</dbReference>
<dbReference type="OrthoDB" id="10613258at2759"/>
<keyword evidence="3" id="KW-1185">Reference proteome</keyword>
<keyword evidence="1" id="KW-0472">Membrane</keyword>
<gene>
    <name evidence="2" type="ORF">PSON_ATCC_30995.1.T1420005</name>
</gene>
<evidence type="ECO:0000313" key="2">
    <source>
        <dbReference type="EMBL" id="CAD8122996.1"/>
    </source>
</evidence>
<keyword evidence="1" id="KW-0812">Transmembrane</keyword>
<name>A0A8S1R4J3_9CILI</name>
<dbReference type="EMBL" id="CAJJDN010000142">
    <property type="protein sequence ID" value="CAD8122996.1"/>
    <property type="molecule type" value="Genomic_DNA"/>
</dbReference>
<feature type="transmembrane region" description="Helical" evidence="1">
    <location>
        <begin position="44"/>
        <end position="65"/>
    </location>
</feature>
<sequence length="116" mass="13418">MQSVEGSNYASKSGGRLYLQLNDSDFQIESTIISNNKAQDGGGIYFNSEGIYFFIILLNHFYYLIQRNNLEIILLNLLIIYHCLSTKWKCKLLNKKLINSLIIIQRLNPIQSLNKE</sequence>
<accession>A0A8S1R4J3</accession>
<evidence type="ECO:0000256" key="1">
    <source>
        <dbReference type="SAM" id="Phobius"/>
    </source>
</evidence>
<comment type="caution">
    <text evidence="2">The sequence shown here is derived from an EMBL/GenBank/DDBJ whole genome shotgun (WGS) entry which is preliminary data.</text>
</comment>
<organism evidence="2 3">
    <name type="scientific">Paramecium sonneborni</name>
    <dbReference type="NCBI Taxonomy" id="65129"/>
    <lineage>
        <taxon>Eukaryota</taxon>
        <taxon>Sar</taxon>
        <taxon>Alveolata</taxon>
        <taxon>Ciliophora</taxon>
        <taxon>Intramacronucleata</taxon>
        <taxon>Oligohymenophorea</taxon>
        <taxon>Peniculida</taxon>
        <taxon>Parameciidae</taxon>
        <taxon>Paramecium</taxon>
    </lineage>
</organism>
<dbReference type="AlphaFoldDB" id="A0A8S1R4J3"/>
<reference evidence="2" key="1">
    <citation type="submission" date="2021-01" db="EMBL/GenBank/DDBJ databases">
        <authorList>
            <consortium name="Genoscope - CEA"/>
            <person name="William W."/>
        </authorList>
    </citation>
    <scope>NUCLEOTIDE SEQUENCE</scope>
</reference>
<proteinExistence type="predicted"/>
<evidence type="ECO:0000313" key="3">
    <source>
        <dbReference type="Proteomes" id="UP000692954"/>
    </source>
</evidence>
<protein>
    <submittedName>
        <fullName evidence="2">Uncharacterized protein</fullName>
    </submittedName>
</protein>